<gene>
    <name evidence="6" type="ORF">METZ01_LOCUS2497</name>
</gene>
<dbReference type="CDD" id="cd02573">
    <property type="entry name" value="PseudoU_synth_EcTruB"/>
    <property type="match status" value="1"/>
</dbReference>
<name>A0A381N7T6_9ZZZZ</name>
<dbReference type="EC" id="5.4.99.25" evidence="1"/>
<proteinExistence type="inferred from homology"/>
<dbReference type="GO" id="GO:1990481">
    <property type="term" value="P:mRNA pseudouridine synthesis"/>
    <property type="evidence" value="ECO:0007669"/>
    <property type="project" value="TreeGrafter"/>
</dbReference>
<dbReference type="GO" id="GO:0003723">
    <property type="term" value="F:RNA binding"/>
    <property type="evidence" value="ECO:0007669"/>
    <property type="project" value="InterPro"/>
</dbReference>
<dbReference type="HAMAP" id="MF_01080">
    <property type="entry name" value="TruB_bact"/>
    <property type="match status" value="1"/>
</dbReference>
<evidence type="ECO:0000259" key="5">
    <source>
        <dbReference type="Pfam" id="PF09157"/>
    </source>
</evidence>
<feature type="domain" description="tRNA pseudouridine synthase II TruB subfamily 1 C-terminal" evidence="5">
    <location>
        <begin position="248"/>
        <end position="306"/>
    </location>
</feature>
<evidence type="ECO:0000313" key="6">
    <source>
        <dbReference type="EMBL" id="SUZ49643.1"/>
    </source>
</evidence>
<organism evidence="6">
    <name type="scientific">marine metagenome</name>
    <dbReference type="NCBI Taxonomy" id="408172"/>
    <lineage>
        <taxon>unclassified sequences</taxon>
        <taxon>metagenomes</taxon>
        <taxon>ecological metagenomes</taxon>
    </lineage>
</organism>
<dbReference type="InterPro" id="IPR002501">
    <property type="entry name" value="PsdUridine_synth_N"/>
</dbReference>
<evidence type="ECO:0000256" key="1">
    <source>
        <dbReference type="ARBA" id="ARBA00012787"/>
    </source>
</evidence>
<dbReference type="AlphaFoldDB" id="A0A381N7T6"/>
<protein>
    <recommendedName>
        <fullName evidence="1">tRNA pseudouridine(55) synthase</fullName>
        <ecNumber evidence="1">5.4.99.25</ecNumber>
    </recommendedName>
</protein>
<dbReference type="SUPFAM" id="SSF55120">
    <property type="entry name" value="Pseudouridine synthase"/>
    <property type="match status" value="1"/>
</dbReference>
<dbReference type="PANTHER" id="PTHR13767">
    <property type="entry name" value="TRNA-PSEUDOURIDINE SYNTHASE"/>
    <property type="match status" value="1"/>
</dbReference>
<dbReference type="Pfam" id="PF01509">
    <property type="entry name" value="TruB_N"/>
    <property type="match status" value="1"/>
</dbReference>
<evidence type="ECO:0000259" key="4">
    <source>
        <dbReference type="Pfam" id="PF01509"/>
    </source>
</evidence>
<accession>A0A381N7T6</accession>
<dbReference type="InterPro" id="IPR020103">
    <property type="entry name" value="PsdUridine_synth_cat_dom_sf"/>
</dbReference>
<evidence type="ECO:0000256" key="2">
    <source>
        <dbReference type="ARBA" id="ARBA00022694"/>
    </source>
</evidence>
<evidence type="ECO:0000256" key="3">
    <source>
        <dbReference type="ARBA" id="ARBA00023235"/>
    </source>
</evidence>
<reference evidence="6" key="1">
    <citation type="submission" date="2018-05" db="EMBL/GenBank/DDBJ databases">
        <authorList>
            <person name="Lanie J.A."/>
            <person name="Ng W.-L."/>
            <person name="Kazmierczak K.M."/>
            <person name="Andrzejewski T.M."/>
            <person name="Davidsen T.M."/>
            <person name="Wayne K.J."/>
            <person name="Tettelin H."/>
            <person name="Glass J.I."/>
            <person name="Rusch D."/>
            <person name="Podicherti R."/>
            <person name="Tsui H.-C.T."/>
            <person name="Winkler M.E."/>
        </authorList>
    </citation>
    <scope>NUCLEOTIDE SEQUENCE</scope>
</reference>
<dbReference type="PANTHER" id="PTHR13767:SF2">
    <property type="entry name" value="PSEUDOURIDYLATE SYNTHASE TRUB1"/>
    <property type="match status" value="1"/>
</dbReference>
<dbReference type="GO" id="GO:0160148">
    <property type="term" value="F:tRNA pseudouridine(55) synthase activity"/>
    <property type="evidence" value="ECO:0007669"/>
    <property type="project" value="UniProtKB-EC"/>
</dbReference>
<sequence>MRNISEENIYSGGWVSLNKPSGISSNNALNIIKKTFNLKKVGFSGTLDPLASGVLPIAFGSATKTIPFLDSCKKEYKFIIKWGTLTETHDLEGKILDSSEIRPNVREINSIITKFMGEVKQRPPRFSAIKVSGRRAYTLARRKENFTLPKRLVTIYSLKLARIIDKDHAEFKISCGKGFYVRSLARDISIKLGTLGFLASLERLKVGPFTLKNAFPLASLTNLVHSAPAGKIEEKYLLPLSKVLDDIPALSLEEQEARIFRQGQIIKKKSLVDTLPQGSDVLLFYSNRPIGLAVMVESTLKPKRVFSDEIF</sequence>
<dbReference type="EMBL" id="UINC01000127">
    <property type="protein sequence ID" value="SUZ49643.1"/>
    <property type="molecule type" value="Genomic_DNA"/>
</dbReference>
<dbReference type="InterPro" id="IPR014780">
    <property type="entry name" value="tRNA_psdUridine_synth_TruB"/>
</dbReference>
<dbReference type="InterPro" id="IPR015240">
    <property type="entry name" value="tRNA_sdUridine_synth_fam1_C"/>
</dbReference>
<feature type="domain" description="Pseudouridine synthase II N-terminal" evidence="4">
    <location>
        <begin position="33"/>
        <end position="181"/>
    </location>
</feature>
<keyword evidence="3" id="KW-0413">Isomerase</keyword>
<dbReference type="Pfam" id="PF09157">
    <property type="entry name" value="TruB-C_2"/>
    <property type="match status" value="1"/>
</dbReference>
<keyword evidence="2" id="KW-0819">tRNA processing</keyword>
<dbReference type="GO" id="GO:0006400">
    <property type="term" value="P:tRNA modification"/>
    <property type="evidence" value="ECO:0007669"/>
    <property type="project" value="TreeGrafter"/>
</dbReference>
<dbReference type="NCBIfam" id="TIGR00431">
    <property type="entry name" value="TruB"/>
    <property type="match status" value="1"/>
</dbReference>
<dbReference type="Gene3D" id="3.30.2350.10">
    <property type="entry name" value="Pseudouridine synthase"/>
    <property type="match status" value="1"/>
</dbReference>